<accession>A0ACC1II37</accession>
<reference evidence="1" key="1">
    <citation type="submission" date="2022-07" db="EMBL/GenBank/DDBJ databases">
        <title>Phylogenomic reconstructions and comparative analyses of Kickxellomycotina fungi.</title>
        <authorList>
            <person name="Reynolds N.K."/>
            <person name="Stajich J.E."/>
            <person name="Barry K."/>
            <person name="Grigoriev I.V."/>
            <person name="Crous P."/>
            <person name="Smith M.E."/>
        </authorList>
    </citation>
    <scope>NUCLEOTIDE SEQUENCE</scope>
    <source>
        <strain evidence="1">Benny 63K</strain>
    </source>
</reference>
<evidence type="ECO:0000313" key="2">
    <source>
        <dbReference type="Proteomes" id="UP001150581"/>
    </source>
</evidence>
<dbReference type="EMBL" id="JANBPG010000523">
    <property type="protein sequence ID" value="KAJ1895796.1"/>
    <property type="molecule type" value="Genomic_DNA"/>
</dbReference>
<dbReference type="Proteomes" id="UP001150581">
    <property type="component" value="Unassembled WGS sequence"/>
</dbReference>
<keyword evidence="2" id="KW-1185">Reference proteome</keyword>
<evidence type="ECO:0000313" key="1">
    <source>
        <dbReference type="EMBL" id="KAJ1895796.1"/>
    </source>
</evidence>
<organism evidence="1 2">
    <name type="scientific">Kickxella alabastrina</name>
    <dbReference type="NCBI Taxonomy" id="61397"/>
    <lineage>
        <taxon>Eukaryota</taxon>
        <taxon>Fungi</taxon>
        <taxon>Fungi incertae sedis</taxon>
        <taxon>Zoopagomycota</taxon>
        <taxon>Kickxellomycotina</taxon>
        <taxon>Kickxellomycetes</taxon>
        <taxon>Kickxellales</taxon>
        <taxon>Kickxellaceae</taxon>
        <taxon>Kickxella</taxon>
    </lineage>
</organism>
<proteinExistence type="predicted"/>
<comment type="caution">
    <text evidence="1">The sequence shown here is derived from an EMBL/GenBank/DDBJ whole genome shotgun (WGS) entry which is preliminary data.</text>
</comment>
<gene>
    <name evidence="1" type="ORF">LPJ66_004370</name>
</gene>
<protein>
    <submittedName>
        <fullName evidence="1">Uncharacterized protein</fullName>
    </submittedName>
</protein>
<sequence>MGRRIGFGSLLLCALASIGTVSADVDRIIGGTAASTDMFPFIVHLFKDGNAFCGGTIIDSEWVITAAHCVAEGNRDIGAGAFTTSDPSSFKIGYGTNGGSLSNSVSVESITVNAGFDPVWYTSDIALLKIKSSNDLVQKTKIIAISNANVSAGQTVITAGWGQFSNSSPAQSSQLMYAGLVTGDEDTCKVGASDWNGQNGRYVCTSYSTAPNIGTCFGDSGGPLLMNSGSGYTLLGLVSFDVNTKDSSNTRCAQDGNVSYFTRVSSYLSFISSTTGISDKTLLGMGSPLTHSNGDSSSDDGKDVSSSTADSSSGKSSSSTSDKKDDDENNEEDKDEDKKEDEDKAKEEDEDKAKEEDEDKAKEEDEDKDKEDEGNDDKKDETMSSSSGTSSGAKATDKSMSNADKSTKAANSSEERDDDEELSDVSEDDNDDKKDYKDYKKKSTTSSKNSSVDDSYNSSAATIGASFFGAAVVLMVSLF</sequence>
<name>A0ACC1II37_9FUNG</name>